<proteinExistence type="predicted"/>
<gene>
    <name evidence="1" type="ORF">MKW94_023183</name>
</gene>
<name>A0AA41RVB9_PAPNU</name>
<protein>
    <submittedName>
        <fullName evidence="1">Uncharacterized protein</fullName>
    </submittedName>
</protein>
<accession>A0AA41RVB9</accession>
<keyword evidence="2" id="KW-1185">Reference proteome</keyword>
<comment type="caution">
    <text evidence="1">The sequence shown here is derived from an EMBL/GenBank/DDBJ whole genome shotgun (WGS) entry which is preliminary data.</text>
</comment>
<dbReference type="AlphaFoldDB" id="A0AA41RVB9"/>
<dbReference type="Proteomes" id="UP001177140">
    <property type="component" value="Unassembled WGS sequence"/>
</dbReference>
<sequence>KLKLKLELENVLSTCFPTFVNLTTLEVSIIKAQQVRTLFSFLHFSPNLESLVFGRVIFPDEVNEDALTLDVVPHCLLMHLKSIEFRDFEGQRGGYNSGYGVYYTHASIGQFLSIP</sequence>
<dbReference type="EMBL" id="JAJJMA010066907">
    <property type="protein sequence ID" value="MCL7027324.1"/>
    <property type="molecule type" value="Genomic_DNA"/>
</dbReference>
<evidence type="ECO:0000313" key="2">
    <source>
        <dbReference type="Proteomes" id="UP001177140"/>
    </source>
</evidence>
<feature type="non-terminal residue" evidence="1">
    <location>
        <position position="1"/>
    </location>
</feature>
<organism evidence="1 2">
    <name type="scientific">Papaver nudicaule</name>
    <name type="common">Iceland poppy</name>
    <dbReference type="NCBI Taxonomy" id="74823"/>
    <lineage>
        <taxon>Eukaryota</taxon>
        <taxon>Viridiplantae</taxon>
        <taxon>Streptophyta</taxon>
        <taxon>Embryophyta</taxon>
        <taxon>Tracheophyta</taxon>
        <taxon>Spermatophyta</taxon>
        <taxon>Magnoliopsida</taxon>
        <taxon>Ranunculales</taxon>
        <taxon>Papaveraceae</taxon>
        <taxon>Papaveroideae</taxon>
        <taxon>Papaver</taxon>
    </lineage>
</organism>
<reference evidence="1" key="1">
    <citation type="submission" date="2022-03" db="EMBL/GenBank/DDBJ databases">
        <title>A functionally conserved STORR gene fusion in Papaver species that diverged 16.8 million years ago.</title>
        <authorList>
            <person name="Catania T."/>
        </authorList>
    </citation>
    <scope>NUCLEOTIDE SEQUENCE</scope>
    <source>
        <strain evidence="1">S-191538</strain>
    </source>
</reference>
<evidence type="ECO:0000313" key="1">
    <source>
        <dbReference type="EMBL" id="MCL7027324.1"/>
    </source>
</evidence>